<keyword evidence="2" id="KW-1133">Transmembrane helix</keyword>
<dbReference type="GO" id="GO:0008137">
    <property type="term" value="F:NADH dehydrogenase (ubiquinone) activity"/>
    <property type="evidence" value="ECO:0007669"/>
    <property type="project" value="InterPro"/>
</dbReference>
<dbReference type="EMBL" id="MN082144">
    <property type="protein sequence ID" value="QFP99060.1"/>
    <property type="molecule type" value="Genomic_DNA"/>
</dbReference>
<organism evidence="4">
    <name type="scientific">Rhizaria sp</name>
    <dbReference type="NCBI Taxonomy" id="2204297"/>
    <lineage>
        <taxon>Eukaryota</taxon>
        <taxon>Sar</taxon>
        <taxon>Rhizaria</taxon>
    </lineage>
</organism>
<dbReference type="Pfam" id="PF00329">
    <property type="entry name" value="Complex1_30kDa"/>
    <property type="match status" value="1"/>
</dbReference>
<feature type="transmembrane region" description="Helical" evidence="2">
    <location>
        <begin position="42"/>
        <end position="64"/>
    </location>
</feature>
<gene>
    <name evidence="4" type="primary">nad9</name>
</gene>
<dbReference type="SUPFAM" id="SSF143243">
    <property type="entry name" value="Nqo5-like"/>
    <property type="match status" value="1"/>
</dbReference>
<dbReference type="InterPro" id="IPR037232">
    <property type="entry name" value="NADH_quin_OxRdtase_su_C/D-like"/>
</dbReference>
<protein>
    <submittedName>
        <fullName evidence="4">NADH dehydrogenase subunit 9</fullName>
    </submittedName>
</protein>
<keyword evidence="4" id="KW-0496">Mitochondrion</keyword>
<dbReference type="AlphaFoldDB" id="A0A5P8DJU4"/>
<evidence type="ECO:0000259" key="3">
    <source>
        <dbReference type="Pfam" id="PF00329"/>
    </source>
</evidence>
<dbReference type="PANTHER" id="PTHR10884">
    <property type="entry name" value="NADH DEHYDROGENASE UBIQUINONE IRON-SULFUR PROTEIN 3"/>
    <property type="match status" value="1"/>
</dbReference>
<dbReference type="InterPro" id="IPR001268">
    <property type="entry name" value="NADH_UbQ_OxRdtase_30kDa_su"/>
</dbReference>
<proteinExistence type="inferred from homology"/>
<dbReference type="PANTHER" id="PTHR10884:SF14">
    <property type="entry name" value="NADH DEHYDROGENASE [UBIQUINONE] IRON-SULFUR PROTEIN 3, MITOCHONDRIAL"/>
    <property type="match status" value="1"/>
</dbReference>
<comment type="similarity">
    <text evidence="1">Belongs to the complex I 30 kDa subunit family.</text>
</comment>
<evidence type="ECO:0000256" key="2">
    <source>
        <dbReference type="SAM" id="Phobius"/>
    </source>
</evidence>
<reference evidence="4" key="1">
    <citation type="submission" date="2019-06" db="EMBL/GenBank/DDBJ databases">
        <authorList>
            <person name="Wideman J.G."/>
            <person name="Richards T.A."/>
        </authorList>
    </citation>
    <scope>NUCLEOTIDE SEQUENCE</scope>
</reference>
<name>A0A5P8DJU4_9EUKA</name>
<sequence length="205" mass="24610">MLNTKYFKIKKRILLVQSWFINQQIINLLYKIMGVGIKKVSIVSGFDIVIEVLFKNLYAIILFLNKHTICQFKSLIDIVCYDTLKKNYRFSLVYNFISFKYNLRLRVITKINEFSNIFSVVGLFKSACWSEREIFDFFGIFFIANKDLRRILTDYGFKGFPLRKNFPLSGYIDIYYDDNQKRICYRNLELTQEYRNFSLKSPWQS</sequence>
<keyword evidence="2" id="KW-0812">Transmembrane</keyword>
<geneLocation type="mitochondrion" evidence="4"/>
<dbReference type="Gene3D" id="3.30.460.80">
    <property type="entry name" value="NADH:ubiquinone oxidoreductase, 30kDa subunit"/>
    <property type="match status" value="1"/>
</dbReference>
<evidence type="ECO:0000313" key="4">
    <source>
        <dbReference type="EMBL" id="QFP99060.1"/>
    </source>
</evidence>
<keyword evidence="2" id="KW-0472">Membrane</keyword>
<accession>A0A5P8DJU4</accession>
<evidence type="ECO:0000256" key="1">
    <source>
        <dbReference type="ARBA" id="ARBA00007569"/>
    </source>
</evidence>
<feature type="domain" description="NADH:ubiquinone oxidoreductase 30kDa subunit" evidence="3">
    <location>
        <begin position="55"/>
        <end position="171"/>
    </location>
</feature>